<dbReference type="HOGENOM" id="CLU_704533_0_0_1"/>
<reference evidence="1 3" key="2">
    <citation type="journal article" date="2013" name="Nature">
        <title>Insights into bilaterian evolution from three spiralian genomes.</title>
        <authorList>
            <person name="Simakov O."/>
            <person name="Marletaz F."/>
            <person name="Cho S.J."/>
            <person name="Edsinger-Gonzales E."/>
            <person name="Havlak P."/>
            <person name="Hellsten U."/>
            <person name="Kuo D.H."/>
            <person name="Larsson T."/>
            <person name="Lv J."/>
            <person name="Arendt D."/>
            <person name="Savage R."/>
            <person name="Osoegawa K."/>
            <person name="de Jong P."/>
            <person name="Grimwood J."/>
            <person name="Chapman J.A."/>
            <person name="Shapiro H."/>
            <person name="Aerts A."/>
            <person name="Otillar R.P."/>
            <person name="Terry A.Y."/>
            <person name="Boore J.L."/>
            <person name="Grigoriev I.V."/>
            <person name="Lindberg D.R."/>
            <person name="Seaver E.C."/>
            <person name="Weisblat D.A."/>
            <person name="Putnam N.H."/>
            <person name="Rokhsar D.S."/>
        </authorList>
    </citation>
    <scope>NUCLEOTIDE SEQUENCE</scope>
</reference>
<proteinExistence type="predicted"/>
<keyword evidence="3" id="KW-1185">Reference proteome</keyword>
<gene>
    <name evidence="2" type="primary">20209412</name>
    <name evidence="1" type="ORF">HELRODRAFT_184201</name>
</gene>
<accession>T1FKR3</accession>
<dbReference type="AlphaFoldDB" id="T1FKR3"/>
<protein>
    <submittedName>
        <fullName evidence="1 2">Uncharacterized protein</fullName>
    </submittedName>
</protein>
<dbReference type="EnsemblMetazoa" id="HelroT184201">
    <property type="protein sequence ID" value="HelroP184201"/>
    <property type="gene ID" value="HelroG184201"/>
</dbReference>
<reference evidence="2" key="3">
    <citation type="submission" date="2015-06" db="UniProtKB">
        <authorList>
            <consortium name="EnsemblMetazoa"/>
        </authorList>
    </citation>
    <scope>IDENTIFICATION</scope>
</reference>
<dbReference type="RefSeq" id="XP_009016457.1">
    <property type="nucleotide sequence ID" value="XM_009018209.1"/>
</dbReference>
<evidence type="ECO:0000313" key="1">
    <source>
        <dbReference type="EMBL" id="ESO05445.1"/>
    </source>
</evidence>
<name>T1FKR3_HELRO</name>
<dbReference type="EMBL" id="KB096343">
    <property type="protein sequence ID" value="ESO05445.1"/>
    <property type="molecule type" value="Genomic_DNA"/>
</dbReference>
<dbReference type="GeneID" id="20209412"/>
<sequence>MIQLLRKLIKQFEVKAEQQTAVINAKIEDGGGKLMKANFVGQKLAGRVDAPSTVIKVFRLHQNQYDLWLDGKENLGRPLQWLVCLPHCNELPFRRFLAGVDFTRTTGPSTSTDTISSVLEYDPNELPVVNYLPITGKASTDIDFLEKSLPRNLSHARWLTKANRILRLYMSREVASEPFRRVTHFILNFYGPSWFKIKSNSSCRNGANNFFYLVQLFRELDALDQAVVGPVLKNNCYFAHAENILLAAVSDSDMKIRRFSVEQIIRAREKQTNCNIPVRVFDKKDITLNLAATSFINMIDWGQSNVTSPPMLSHLSNDQLTYTHPILLPDVPCHSQAVERTIKDVSAASCKVYGRKSRHGMVLQSKKSRLEIPKTDSKKDFINS</sequence>
<evidence type="ECO:0000313" key="3">
    <source>
        <dbReference type="Proteomes" id="UP000015101"/>
    </source>
</evidence>
<dbReference type="KEGG" id="hro:HELRODRAFT_184201"/>
<dbReference type="InParanoid" id="T1FKR3"/>
<reference evidence="3" key="1">
    <citation type="submission" date="2012-12" db="EMBL/GenBank/DDBJ databases">
        <authorList>
            <person name="Hellsten U."/>
            <person name="Grimwood J."/>
            <person name="Chapman J.A."/>
            <person name="Shapiro H."/>
            <person name="Aerts A."/>
            <person name="Otillar R.P."/>
            <person name="Terry A.Y."/>
            <person name="Boore J.L."/>
            <person name="Simakov O."/>
            <person name="Marletaz F."/>
            <person name="Cho S.-J."/>
            <person name="Edsinger-Gonzales E."/>
            <person name="Havlak P."/>
            <person name="Kuo D.-H."/>
            <person name="Larsson T."/>
            <person name="Lv J."/>
            <person name="Arendt D."/>
            <person name="Savage R."/>
            <person name="Osoegawa K."/>
            <person name="de Jong P."/>
            <person name="Lindberg D.R."/>
            <person name="Seaver E.C."/>
            <person name="Weisblat D.A."/>
            <person name="Putnam N.H."/>
            <person name="Grigoriev I.V."/>
            <person name="Rokhsar D.S."/>
        </authorList>
    </citation>
    <scope>NUCLEOTIDE SEQUENCE</scope>
</reference>
<dbReference type="eggNOG" id="ENOG502RZHU">
    <property type="taxonomic scope" value="Eukaryota"/>
</dbReference>
<dbReference type="CTD" id="20209412"/>
<dbReference type="PANTHER" id="PTHR46409:SF1">
    <property type="entry name" value="HTH PSQ-TYPE DOMAIN-CONTAINING PROTEIN"/>
    <property type="match status" value="1"/>
</dbReference>
<dbReference type="Proteomes" id="UP000015101">
    <property type="component" value="Unassembled WGS sequence"/>
</dbReference>
<dbReference type="EMBL" id="AMQM01009387">
    <property type="status" value="NOT_ANNOTATED_CDS"/>
    <property type="molecule type" value="Genomic_DNA"/>
</dbReference>
<evidence type="ECO:0000313" key="2">
    <source>
        <dbReference type="EnsemblMetazoa" id="HelroP184201"/>
    </source>
</evidence>
<dbReference type="PANTHER" id="PTHR46409">
    <property type="entry name" value="HTH PSQ-TYPE DOMAIN-CONTAINING PROTEIN"/>
    <property type="match status" value="1"/>
</dbReference>
<organism evidence="2 3">
    <name type="scientific">Helobdella robusta</name>
    <name type="common">Californian leech</name>
    <dbReference type="NCBI Taxonomy" id="6412"/>
    <lineage>
        <taxon>Eukaryota</taxon>
        <taxon>Metazoa</taxon>
        <taxon>Spiralia</taxon>
        <taxon>Lophotrochozoa</taxon>
        <taxon>Annelida</taxon>
        <taxon>Clitellata</taxon>
        <taxon>Hirudinea</taxon>
        <taxon>Rhynchobdellida</taxon>
        <taxon>Glossiphoniidae</taxon>
        <taxon>Helobdella</taxon>
    </lineage>
</organism>